<sequence length="631" mass="69871">MKTNAPTQFLFIILVLMAGCGNPGQTNDEVNVKIDQQASEGIWFGEDSTSYGVIGVEDGSFNFKEGKLSGGYINLNLSKVDTLQFRSASPAAAQKLPNKFKIERVEETENPDQGTTHTLLGRFEYDDSVSSKEVRLPVTMNYEQNQMVMTSKPGDKTSKDEPALGFHIIADIENNNLAQQQVQQQAIKAEEIVLPEKIKVRQDSLMSIRKRIPTKIVVQLQRQKRIAQVGDTLHISIGLVNDNNDPAGAPKALDVELFNSVKKNSRIKTVHFNKGQSLVKTSVILKEEGIFELEAVHPELYSGSLFLKVTPRFGSLIINKYDDYQVRLAMFQPENQSFIKVLAQSRSFKANGKDSAEVSLFLFDDAGMYPNGVRLNIIPSYGRVYPQQLIVKGEEPGIVKLVSKDQEDVELQIVATPDIEVVNTVKIRFVPPVTYIQCISSPPSIHFLEKSDILVRLLDEDSAALTVKTPWQVSLEISEGGGEVTPQSFTIQPNHFESKAEFAPKSFIGTAKVRAVSSNLYTNNNTVVVTWPILIIIASIAGGLVGGFISYFHEGDKTKKWRIFTGLFTGMVLYWAFIVFDIIDYAPDFLLNAFSVFVISLIGGYLGVGSINFVLKKLGISKSGSPQEAEV</sequence>
<keyword evidence="1" id="KW-1133">Transmembrane helix</keyword>
<keyword evidence="1" id="KW-0812">Transmembrane</keyword>
<feature type="transmembrane region" description="Helical" evidence="1">
    <location>
        <begin position="563"/>
        <end position="583"/>
    </location>
</feature>
<comment type="caution">
    <text evidence="2">The sequence shown here is derived from an EMBL/GenBank/DDBJ whole genome shotgun (WGS) entry which is preliminary data.</text>
</comment>
<proteinExistence type="predicted"/>
<keyword evidence="1" id="KW-0472">Membrane</keyword>
<evidence type="ECO:0000313" key="2">
    <source>
        <dbReference type="EMBL" id="MTI26388.1"/>
    </source>
</evidence>
<dbReference type="EMBL" id="SMLW01000578">
    <property type="protein sequence ID" value="MTI26388.1"/>
    <property type="molecule type" value="Genomic_DNA"/>
</dbReference>
<feature type="transmembrane region" description="Helical" evidence="1">
    <location>
        <begin position="529"/>
        <end position="551"/>
    </location>
</feature>
<gene>
    <name evidence="2" type="ORF">E1163_15630</name>
</gene>
<dbReference type="Proteomes" id="UP000798808">
    <property type="component" value="Unassembled WGS sequence"/>
</dbReference>
<reference evidence="2 3" key="1">
    <citation type="submission" date="2019-02" db="EMBL/GenBank/DDBJ databases">
        <authorList>
            <person name="Goldberg S.R."/>
            <person name="Haltli B.A."/>
            <person name="Correa H."/>
            <person name="Russell K.G."/>
        </authorList>
    </citation>
    <scope>NUCLEOTIDE SEQUENCE [LARGE SCALE GENOMIC DNA]</scope>
    <source>
        <strain evidence="2 3">JCM 16186</strain>
    </source>
</reference>
<name>A0ABW9RSX2_9BACT</name>
<evidence type="ECO:0000256" key="1">
    <source>
        <dbReference type="SAM" id="Phobius"/>
    </source>
</evidence>
<keyword evidence="3" id="KW-1185">Reference proteome</keyword>
<dbReference type="PROSITE" id="PS51257">
    <property type="entry name" value="PROKAR_LIPOPROTEIN"/>
    <property type="match status" value="1"/>
</dbReference>
<evidence type="ECO:0000313" key="3">
    <source>
        <dbReference type="Proteomes" id="UP000798808"/>
    </source>
</evidence>
<organism evidence="2 3">
    <name type="scientific">Fulvivirga kasyanovii</name>
    <dbReference type="NCBI Taxonomy" id="396812"/>
    <lineage>
        <taxon>Bacteria</taxon>
        <taxon>Pseudomonadati</taxon>
        <taxon>Bacteroidota</taxon>
        <taxon>Cytophagia</taxon>
        <taxon>Cytophagales</taxon>
        <taxon>Fulvivirgaceae</taxon>
        <taxon>Fulvivirga</taxon>
    </lineage>
</organism>
<feature type="transmembrane region" description="Helical" evidence="1">
    <location>
        <begin position="589"/>
        <end position="615"/>
    </location>
</feature>
<dbReference type="RefSeq" id="WP_155173399.1">
    <property type="nucleotide sequence ID" value="NZ_BAAAFL010000012.1"/>
</dbReference>
<accession>A0ABW9RSX2</accession>
<protein>
    <submittedName>
        <fullName evidence="2">Uncharacterized protein</fullName>
    </submittedName>
</protein>